<reference evidence="14" key="1">
    <citation type="submission" date="2023-07" db="EMBL/GenBank/DDBJ databases">
        <title>A draft genome of Kazachstania heterogenica Y-27499.</title>
        <authorList>
            <person name="Donic C."/>
            <person name="Kralova J.S."/>
            <person name="Fidel L."/>
            <person name="Ben-Dor S."/>
            <person name="Jung S."/>
        </authorList>
    </citation>
    <scope>NUCLEOTIDE SEQUENCE [LARGE SCALE GENOMIC DNA]</scope>
    <source>
        <strain evidence="14">Y27499</strain>
    </source>
</reference>
<keyword evidence="5 9" id="KW-0479">Metal-binding</keyword>
<keyword evidence="8 9" id="KW-0460">Magnesium</keyword>
<accession>A0AAN7ZXB7</accession>
<dbReference type="Pfam" id="PF03199">
    <property type="entry name" value="GSH_synthase"/>
    <property type="match status" value="1"/>
</dbReference>
<feature type="binding site" evidence="10">
    <location>
        <position position="474"/>
    </location>
    <ligand>
        <name>ATP</name>
        <dbReference type="ChEBI" id="CHEBI:30616"/>
    </ligand>
</feature>
<comment type="caution">
    <text evidence="13">The sequence shown here is derived from an EMBL/GenBank/DDBJ whole genome shotgun (WGS) entry which is preliminary data.</text>
</comment>
<dbReference type="PANTHER" id="PTHR11130:SF0">
    <property type="entry name" value="GLUTATHIONE SYNTHETASE"/>
    <property type="match status" value="1"/>
</dbReference>
<dbReference type="Gene3D" id="3.30.1490.80">
    <property type="match status" value="1"/>
</dbReference>
<evidence type="ECO:0000256" key="6">
    <source>
        <dbReference type="ARBA" id="ARBA00022741"/>
    </source>
</evidence>
<evidence type="ECO:0000313" key="13">
    <source>
        <dbReference type="EMBL" id="KAK5778651.1"/>
    </source>
</evidence>
<feature type="binding site" evidence="10">
    <location>
        <position position="148"/>
    </location>
    <ligand>
        <name>ATP</name>
        <dbReference type="ChEBI" id="CHEBI:30616"/>
    </ligand>
</feature>
<evidence type="ECO:0000256" key="4">
    <source>
        <dbReference type="ARBA" id="ARBA00022684"/>
    </source>
</evidence>
<evidence type="ECO:0000256" key="5">
    <source>
        <dbReference type="ARBA" id="ARBA00022723"/>
    </source>
</evidence>
<dbReference type="Gene3D" id="3.40.50.1760">
    <property type="entry name" value="Glutathione synthase, substrate-binding domain superfamily, eukaryotic"/>
    <property type="match status" value="1"/>
</dbReference>
<dbReference type="SUPFAM" id="SSF52440">
    <property type="entry name" value="PreATP-grasp domain"/>
    <property type="match status" value="1"/>
</dbReference>
<feature type="binding site" evidence="10">
    <location>
        <position position="398"/>
    </location>
    <ligand>
        <name>ATP</name>
        <dbReference type="ChEBI" id="CHEBI:30616"/>
    </ligand>
</feature>
<comment type="catalytic activity">
    <reaction evidence="9">
        <text>gamma-L-glutamyl-L-cysteine + glycine + ATP = glutathione + ADP + phosphate + H(+)</text>
        <dbReference type="Rhea" id="RHEA:13557"/>
        <dbReference type="ChEBI" id="CHEBI:15378"/>
        <dbReference type="ChEBI" id="CHEBI:30616"/>
        <dbReference type="ChEBI" id="CHEBI:43474"/>
        <dbReference type="ChEBI" id="CHEBI:57305"/>
        <dbReference type="ChEBI" id="CHEBI:57925"/>
        <dbReference type="ChEBI" id="CHEBI:58173"/>
        <dbReference type="ChEBI" id="CHEBI:456216"/>
        <dbReference type="EC" id="6.3.2.3"/>
    </reaction>
</comment>
<keyword evidence="7 9" id="KW-0067">ATP-binding</keyword>
<evidence type="ECO:0000256" key="2">
    <source>
        <dbReference type="ARBA" id="ARBA00010385"/>
    </source>
</evidence>
<dbReference type="InterPro" id="IPR037013">
    <property type="entry name" value="GSH-S_sub-bd_sf"/>
</dbReference>
<feature type="binding site" evidence="11">
    <location>
        <position position="150"/>
    </location>
    <ligand>
        <name>Mg(2+)</name>
        <dbReference type="ChEBI" id="CHEBI:18420"/>
    </ligand>
</feature>
<dbReference type="Pfam" id="PF03917">
    <property type="entry name" value="GSH_synth_ATP"/>
    <property type="match status" value="1"/>
</dbReference>
<evidence type="ECO:0000256" key="1">
    <source>
        <dbReference type="ARBA" id="ARBA00004965"/>
    </source>
</evidence>
<feature type="binding site" evidence="10">
    <location>
        <position position="132"/>
    </location>
    <ligand>
        <name>substrate</name>
    </ligand>
</feature>
<evidence type="ECO:0000256" key="11">
    <source>
        <dbReference type="PIRSR" id="PIRSR001558-2"/>
    </source>
</evidence>
<dbReference type="InterPro" id="IPR004887">
    <property type="entry name" value="GSH_synth_subst-bd"/>
</dbReference>
<evidence type="ECO:0000256" key="9">
    <source>
        <dbReference type="PIRNR" id="PIRNR001558"/>
    </source>
</evidence>
<feature type="binding site" evidence="11">
    <location>
        <position position="391"/>
    </location>
    <ligand>
        <name>Mg(2+)</name>
        <dbReference type="ChEBI" id="CHEBI:18420"/>
    </ligand>
</feature>
<evidence type="ECO:0000256" key="8">
    <source>
        <dbReference type="ARBA" id="ARBA00022842"/>
    </source>
</evidence>
<dbReference type="Gene3D" id="3.30.470.20">
    <property type="entry name" value="ATP-grasp fold, B domain"/>
    <property type="match status" value="1"/>
</dbReference>
<dbReference type="GO" id="GO:0005829">
    <property type="term" value="C:cytosol"/>
    <property type="evidence" value="ECO:0007669"/>
    <property type="project" value="TreeGrafter"/>
</dbReference>
<dbReference type="AlphaFoldDB" id="A0AAN7ZXB7"/>
<feature type="binding site" evidence="10">
    <location>
        <begin position="387"/>
        <end position="396"/>
    </location>
    <ligand>
        <name>ATP</name>
        <dbReference type="ChEBI" id="CHEBI:30616"/>
    </ligand>
</feature>
<dbReference type="GO" id="GO:0043295">
    <property type="term" value="F:glutathione binding"/>
    <property type="evidence" value="ECO:0007669"/>
    <property type="project" value="UniProtKB-UniRule"/>
</dbReference>
<keyword evidence="4 9" id="KW-0317">Glutathione biosynthesis</keyword>
<dbReference type="GO" id="GO:0004363">
    <property type="term" value="F:glutathione synthase activity"/>
    <property type="evidence" value="ECO:0007669"/>
    <property type="project" value="UniProtKB-UniRule"/>
</dbReference>
<evidence type="ECO:0000256" key="10">
    <source>
        <dbReference type="PIRSR" id="PIRSR001558-1"/>
    </source>
</evidence>
<comment type="pathway">
    <text evidence="1 9">Sulfur metabolism; glutathione biosynthesis; glutathione from L-cysteine and L-glutamate: step 2/2.</text>
</comment>
<feature type="binding site" evidence="10">
    <location>
        <position position="472"/>
    </location>
    <ligand>
        <name>substrate</name>
    </ligand>
</feature>
<name>A0AAN7ZXB7_9SACH</name>
<dbReference type="InterPro" id="IPR014049">
    <property type="entry name" value="Glutathione_synthase_N_euk"/>
</dbReference>
<dbReference type="Gene3D" id="3.30.1490.50">
    <property type="match status" value="1"/>
</dbReference>
<dbReference type="NCBIfam" id="TIGR01986">
    <property type="entry name" value="glut_syn_euk"/>
    <property type="match status" value="1"/>
</dbReference>
<dbReference type="EMBL" id="JAWIZZ010000053">
    <property type="protein sequence ID" value="KAK5778651.1"/>
    <property type="molecule type" value="Genomic_DNA"/>
</dbReference>
<evidence type="ECO:0000256" key="3">
    <source>
        <dbReference type="ARBA" id="ARBA00022598"/>
    </source>
</evidence>
<feature type="binding site" evidence="10">
    <location>
        <begin position="420"/>
        <end position="423"/>
    </location>
    <ligand>
        <name>ATP</name>
        <dbReference type="ChEBI" id="CHEBI:30616"/>
    </ligand>
</feature>
<dbReference type="GO" id="GO:0000287">
    <property type="term" value="F:magnesium ion binding"/>
    <property type="evidence" value="ECO:0007669"/>
    <property type="project" value="UniProtKB-UniRule"/>
</dbReference>
<evidence type="ECO:0000313" key="14">
    <source>
        <dbReference type="Proteomes" id="UP001306508"/>
    </source>
</evidence>
<feature type="binding site" evidence="10">
    <location>
        <position position="239"/>
    </location>
    <ligand>
        <name>substrate</name>
    </ligand>
</feature>
<dbReference type="GO" id="GO:0005524">
    <property type="term" value="F:ATP binding"/>
    <property type="evidence" value="ECO:0007669"/>
    <property type="project" value="UniProtKB-UniRule"/>
</dbReference>
<dbReference type="FunFam" id="3.30.1490.50:FF:000002">
    <property type="entry name" value="Glutathione synthetase"/>
    <property type="match status" value="1"/>
</dbReference>
<dbReference type="InterPro" id="IPR005615">
    <property type="entry name" value="Glutathione_synthase"/>
</dbReference>
<feature type="binding site" evidence="10">
    <location>
        <position position="480"/>
    </location>
    <ligand>
        <name>ATP</name>
        <dbReference type="ChEBI" id="CHEBI:30616"/>
    </ligand>
</feature>
<organism evidence="13 14">
    <name type="scientific">Arxiozyma heterogenica</name>
    <dbReference type="NCBI Taxonomy" id="278026"/>
    <lineage>
        <taxon>Eukaryota</taxon>
        <taxon>Fungi</taxon>
        <taxon>Dikarya</taxon>
        <taxon>Ascomycota</taxon>
        <taxon>Saccharomycotina</taxon>
        <taxon>Saccharomycetes</taxon>
        <taxon>Saccharomycetales</taxon>
        <taxon>Saccharomycetaceae</taxon>
        <taxon>Arxiozyma</taxon>
    </lineage>
</organism>
<keyword evidence="14" id="KW-1185">Reference proteome</keyword>
<keyword evidence="3 9" id="KW-0436">Ligase</keyword>
<dbReference type="Gene3D" id="1.10.1080.10">
    <property type="entry name" value="Glutathione Synthetase, Chain A, domain 3"/>
    <property type="match status" value="1"/>
</dbReference>
<dbReference type="EC" id="6.3.2.3" evidence="9"/>
<comment type="similarity">
    <text evidence="2 9">Belongs to the eukaryotic GSH synthase family.</text>
</comment>
<feature type="binding site" evidence="10">
    <location>
        <position position="329"/>
    </location>
    <ligand>
        <name>ATP</name>
        <dbReference type="ChEBI" id="CHEBI:30616"/>
    </ligand>
</feature>
<keyword evidence="6 9" id="KW-0547">Nucleotide-binding</keyword>
<gene>
    <name evidence="13" type="ORF">RI543_004322</name>
</gene>
<dbReference type="Proteomes" id="UP001306508">
    <property type="component" value="Unassembled WGS sequence"/>
</dbReference>
<dbReference type="InterPro" id="IPR014042">
    <property type="entry name" value="Glutathione_synthase_a-hlx"/>
</dbReference>
<evidence type="ECO:0000259" key="12">
    <source>
        <dbReference type="Pfam" id="PF03199"/>
    </source>
</evidence>
<protein>
    <recommendedName>
        <fullName evidence="9">Glutathione synthetase</fullName>
        <shortName evidence="9">GSH-S</shortName>
        <ecNumber evidence="9">6.3.2.3</ecNumber>
    </recommendedName>
</protein>
<dbReference type="PANTHER" id="PTHR11130">
    <property type="entry name" value="GLUTATHIONE SYNTHETASE"/>
    <property type="match status" value="1"/>
</dbReference>
<feature type="binding site" evidence="10">
    <location>
        <position position="447"/>
    </location>
    <ligand>
        <name>ATP</name>
        <dbReference type="ChEBI" id="CHEBI:30616"/>
    </ligand>
</feature>
<sequence length="496" mass="56206">MNITGAATNKVQHGEFPSVSKSFIESEIIPELQQWSLCNGLVLTSNDGNGNVAKVAPTTVFPTPIPRKAFEQAKLLQKSFNQLYAQISNSEWLVEELEQLAAVDPEFTGKLFKLFKEYTLKSKQTTKFGIFRSDYLVDRKSQSIKQVEFNTVSVSFPGLSSKVGELHSFLNAMGKYDNKGDPFYQAGELHVSESIVFVVRGIASAMNLYQVDTSNKVREQDDKIVLFVVEENESNLYDQKLIEYNLLKIYGINSVRCPFKDIKTHFEYSTENKRLIHKTTNREVGVVYYRTGYDLADYIDTSAWETRGFLEESYAIKAPDLSIQLAGAKKIQQSLTRESIISKYVDDSIVKKQLMETFVKIYPLDDSSEGLKGQKLVMETPENYVLKPQREGGGHNVYKKDIPEFLNKLPKEQWKAYILMEIIDTASRKENYIVRDGKLSSEPIISELGIYGTIVFDKNHISKNDYSGSLLRSKLMTSNEGGVVAGYGCIDSMYLF</sequence>
<feature type="binding site" evidence="11">
    <location>
        <position position="148"/>
    </location>
    <ligand>
        <name>Mg(2+)</name>
        <dbReference type="ChEBI" id="CHEBI:18420"/>
    </ligand>
</feature>
<evidence type="ECO:0000256" key="7">
    <source>
        <dbReference type="ARBA" id="ARBA00022840"/>
    </source>
</evidence>
<dbReference type="SUPFAM" id="SSF56059">
    <property type="entry name" value="Glutathione synthetase ATP-binding domain-like"/>
    <property type="match status" value="1"/>
</dbReference>
<comment type="cofactor">
    <cofactor evidence="9 11">
        <name>Mg(2+)</name>
        <dbReference type="ChEBI" id="CHEBI:18420"/>
    </cofactor>
    <text evidence="9 11">Binds 1 Mg(2+) ion per subunit.</text>
</comment>
<dbReference type="InterPro" id="IPR014709">
    <property type="entry name" value="Glutathione_synthase_C_euk"/>
</dbReference>
<dbReference type="InterPro" id="IPR016185">
    <property type="entry name" value="PreATP-grasp_dom_sf"/>
</dbReference>
<feature type="domain" description="Glutathione synthase substrate-binding" evidence="12">
    <location>
        <begin position="224"/>
        <end position="326"/>
    </location>
</feature>
<dbReference type="PIRSF" id="PIRSF001558">
    <property type="entry name" value="GSHase"/>
    <property type="match status" value="1"/>
</dbReference>
<proteinExistence type="inferred from homology"/>